<accession>A0A3S4RGV0</accession>
<evidence type="ECO:0000256" key="4">
    <source>
        <dbReference type="ARBA" id="ARBA00023157"/>
    </source>
</evidence>
<dbReference type="Proteomes" id="UP000285301">
    <property type="component" value="Unassembled WGS sequence"/>
</dbReference>
<dbReference type="SUPFAM" id="SSF51695">
    <property type="entry name" value="PLC-like phosphodiesterases"/>
    <property type="match status" value="1"/>
</dbReference>
<dbReference type="GO" id="GO:0016829">
    <property type="term" value="F:lyase activity"/>
    <property type="evidence" value="ECO:0007669"/>
    <property type="project" value="UniProtKB-KW"/>
</dbReference>
<dbReference type="OrthoDB" id="1058301at2759"/>
<feature type="chain" id="PRO_5018767699" evidence="6">
    <location>
        <begin position="25"/>
        <end position="307"/>
    </location>
</feature>
<comment type="caution">
    <text evidence="7">The sequence shown here is derived from an EMBL/GenBank/DDBJ whole genome shotgun (WGS) entry which is preliminary data.</text>
</comment>
<proteinExistence type="predicted"/>
<dbReference type="EMBL" id="NCKU01000316">
    <property type="protein sequence ID" value="RWS16019.1"/>
    <property type="molecule type" value="Genomic_DNA"/>
</dbReference>
<keyword evidence="5" id="KW-0456">Lyase</keyword>
<evidence type="ECO:0000256" key="3">
    <source>
        <dbReference type="ARBA" id="ARBA00022842"/>
    </source>
</evidence>
<dbReference type="GO" id="GO:0008081">
    <property type="term" value="F:phosphoric diester hydrolase activity"/>
    <property type="evidence" value="ECO:0007669"/>
    <property type="project" value="InterPro"/>
</dbReference>
<dbReference type="GO" id="GO:0006629">
    <property type="term" value="P:lipid metabolic process"/>
    <property type="evidence" value="ECO:0007669"/>
    <property type="project" value="InterPro"/>
</dbReference>
<reference evidence="7 8" key="1">
    <citation type="journal article" date="2018" name="Gigascience">
        <title>Genomes of trombidid mites reveal novel predicted allergens and laterally-transferred genes associated with secondary metabolism.</title>
        <authorList>
            <person name="Dong X."/>
            <person name="Chaisiri K."/>
            <person name="Xia D."/>
            <person name="Armstrong S.D."/>
            <person name="Fang Y."/>
            <person name="Donnelly M.J."/>
            <person name="Kadowaki T."/>
            <person name="McGarry J.W."/>
            <person name="Darby A.C."/>
            <person name="Makepeace B.L."/>
        </authorList>
    </citation>
    <scope>NUCLEOTIDE SEQUENCE [LARGE SCALE GENOMIC DNA]</scope>
    <source>
        <strain evidence="7">UoL-WK</strain>
    </source>
</reference>
<keyword evidence="2" id="KW-0479">Metal-binding</keyword>
<gene>
    <name evidence="7" type="ORF">B4U79_13633</name>
</gene>
<evidence type="ECO:0000256" key="5">
    <source>
        <dbReference type="ARBA" id="ARBA00023239"/>
    </source>
</evidence>
<organism evidence="7 8">
    <name type="scientific">Dinothrombium tinctorium</name>
    <dbReference type="NCBI Taxonomy" id="1965070"/>
    <lineage>
        <taxon>Eukaryota</taxon>
        <taxon>Metazoa</taxon>
        <taxon>Ecdysozoa</taxon>
        <taxon>Arthropoda</taxon>
        <taxon>Chelicerata</taxon>
        <taxon>Arachnida</taxon>
        <taxon>Acari</taxon>
        <taxon>Acariformes</taxon>
        <taxon>Trombidiformes</taxon>
        <taxon>Prostigmata</taxon>
        <taxon>Anystina</taxon>
        <taxon>Parasitengona</taxon>
        <taxon>Trombidioidea</taxon>
        <taxon>Trombidiidae</taxon>
        <taxon>Dinothrombium</taxon>
    </lineage>
</organism>
<dbReference type="AlphaFoldDB" id="A0A3S4RGV0"/>
<evidence type="ECO:0000313" key="8">
    <source>
        <dbReference type="Proteomes" id="UP000285301"/>
    </source>
</evidence>
<sequence>MQLFYLFHFYLLLIITNLCCSIRAKQRPFYNIAHMANSIMLIDYFLDRGANAIEADVNFKKNGTAVYMYHGVPCDCFRDCKHIERVERYLIYARDLANPEHKRYKETFALLMLDLKTSDIESKFKFKAGEQFADMIIKYVFENGRTLSKLKLQISVERVDDMNFIKGFNQRLNGKQMQHLNKRIGWDISLHEPLEKIAQLWSSMDEMGNIWQGDGISNCLSPFRKTERLRNAIKLENQCKERLERNCVRKVYQWTIDLRLKLRRSLRLGVDAIITNRPLRLKLVLREREFREKFRLATQMDDPWEPF</sequence>
<name>A0A3S4RGV0_9ACAR</name>
<protein>
    <submittedName>
        <fullName evidence="7">Dermonecrotic protein-like I</fullName>
    </submittedName>
</protein>
<evidence type="ECO:0000313" key="7">
    <source>
        <dbReference type="EMBL" id="RWS16019.1"/>
    </source>
</evidence>
<keyword evidence="3" id="KW-0460">Magnesium</keyword>
<dbReference type="GO" id="GO:0046872">
    <property type="term" value="F:metal ion binding"/>
    <property type="evidence" value="ECO:0007669"/>
    <property type="project" value="UniProtKB-KW"/>
</dbReference>
<keyword evidence="4" id="KW-1015">Disulfide bond</keyword>
<keyword evidence="8" id="KW-1185">Reference proteome</keyword>
<dbReference type="InterPro" id="IPR017946">
    <property type="entry name" value="PLC-like_Pdiesterase_TIM-brl"/>
</dbReference>
<comment type="catalytic activity">
    <reaction evidence="1">
        <text>an N-(acyl)-sphingosylphosphoethanolamine = an N-(acyl)-sphingosyl-1,3-cyclic phosphate + ethanolamine</text>
        <dbReference type="Rhea" id="RHEA:60648"/>
        <dbReference type="ChEBI" id="CHEBI:57603"/>
        <dbReference type="ChEBI" id="CHEBI:143891"/>
        <dbReference type="ChEBI" id="CHEBI:143892"/>
    </reaction>
</comment>
<keyword evidence="6" id="KW-0732">Signal</keyword>
<evidence type="ECO:0000256" key="1">
    <source>
        <dbReference type="ARBA" id="ARBA00000110"/>
    </source>
</evidence>
<dbReference type="Gene3D" id="3.20.20.190">
    <property type="entry name" value="Phosphatidylinositol (PI) phosphodiesterase"/>
    <property type="match status" value="1"/>
</dbReference>
<feature type="signal peptide" evidence="6">
    <location>
        <begin position="1"/>
        <end position="24"/>
    </location>
</feature>
<evidence type="ECO:0000256" key="2">
    <source>
        <dbReference type="ARBA" id="ARBA00022723"/>
    </source>
</evidence>
<evidence type="ECO:0000256" key="6">
    <source>
        <dbReference type="SAM" id="SignalP"/>
    </source>
</evidence>